<dbReference type="SUPFAM" id="SSF69687">
    <property type="entry name" value="Integrin beta tail domain"/>
    <property type="match status" value="1"/>
</dbReference>
<evidence type="ECO:0000256" key="6">
    <source>
        <dbReference type="ARBA" id="ARBA00022729"/>
    </source>
</evidence>
<dbReference type="PRINTS" id="PR01186">
    <property type="entry name" value="INTEGRINB"/>
</dbReference>
<evidence type="ECO:0000256" key="5">
    <source>
        <dbReference type="ARBA" id="ARBA00022692"/>
    </source>
</evidence>
<dbReference type="GO" id="GO:0098609">
    <property type="term" value="P:cell-cell adhesion"/>
    <property type="evidence" value="ECO:0007669"/>
    <property type="project" value="TreeGrafter"/>
</dbReference>
<dbReference type="SUPFAM" id="SSF69179">
    <property type="entry name" value="Integrin domains"/>
    <property type="match status" value="1"/>
</dbReference>
<dbReference type="Pfam" id="PF07965">
    <property type="entry name" value="Integrin_B_tail"/>
    <property type="match status" value="1"/>
</dbReference>
<keyword evidence="6" id="KW-0732">Signal</keyword>
<dbReference type="SUPFAM" id="SSF53300">
    <property type="entry name" value="vWA-like"/>
    <property type="match status" value="1"/>
</dbReference>
<dbReference type="AlphaFoldDB" id="X2BBX2"/>
<keyword evidence="12" id="KW-1015">Disulfide bond</keyword>
<dbReference type="InterPro" id="IPR057073">
    <property type="entry name" value="EGF_integrin_2"/>
</dbReference>
<feature type="transmembrane region" description="Helical" evidence="15">
    <location>
        <begin position="629"/>
        <end position="651"/>
    </location>
</feature>
<dbReference type="SUPFAM" id="SSF57196">
    <property type="entry name" value="EGF/Laminin"/>
    <property type="match status" value="1"/>
</dbReference>
<dbReference type="EMBL" id="AMQN01000124">
    <property type="status" value="NOT_ANNOTATED_CDS"/>
    <property type="molecule type" value="Genomic_DNA"/>
</dbReference>
<evidence type="ECO:0000256" key="4">
    <source>
        <dbReference type="ARBA" id="ARBA00022536"/>
    </source>
</evidence>
<name>X2BBX2_CAPTE</name>
<keyword evidence="8 14" id="KW-0130">Cell adhesion</keyword>
<dbReference type="Gene3D" id="3.40.50.410">
    <property type="entry name" value="von Willebrand factor, type A domain"/>
    <property type="match status" value="1"/>
</dbReference>
<dbReference type="InterPro" id="IPR015812">
    <property type="entry name" value="Integrin_bsu"/>
</dbReference>
<dbReference type="Gene3D" id="1.20.5.100">
    <property type="entry name" value="Cytochrome c1, transmembrane anchor, C-terminal"/>
    <property type="match status" value="1"/>
</dbReference>
<dbReference type="InterPro" id="IPR014836">
    <property type="entry name" value="Integrin_bsu_cyt_dom"/>
</dbReference>
<dbReference type="GO" id="GO:0007160">
    <property type="term" value="P:cell-matrix adhesion"/>
    <property type="evidence" value="ECO:0007669"/>
    <property type="project" value="TreeGrafter"/>
</dbReference>
<evidence type="ECO:0000256" key="14">
    <source>
        <dbReference type="RuleBase" id="RU000633"/>
    </source>
</evidence>
<dbReference type="Gene3D" id="4.10.1240.30">
    <property type="match status" value="1"/>
</dbReference>
<evidence type="ECO:0000256" key="10">
    <source>
        <dbReference type="ARBA" id="ARBA00023037"/>
    </source>
</evidence>
<evidence type="ECO:0000256" key="9">
    <source>
        <dbReference type="ARBA" id="ARBA00022989"/>
    </source>
</evidence>
<dbReference type="HOGENOM" id="CLU_011772_1_0_1"/>
<evidence type="ECO:0000256" key="3">
    <source>
        <dbReference type="ARBA" id="ARBA00022475"/>
    </source>
</evidence>
<keyword evidence="13" id="KW-0325">Glycoprotein</keyword>
<dbReference type="InterPro" id="IPR036465">
    <property type="entry name" value="vWFA_dom_sf"/>
</dbReference>
<dbReference type="PANTHER" id="PTHR10082">
    <property type="entry name" value="INTEGRIN BETA SUBUNIT"/>
    <property type="match status" value="1"/>
</dbReference>
<comment type="similarity">
    <text evidence="2 14">Belongs to the integrin beta chain family.</text>
</comment>
<reference evidence="20" key="1">
    <citation type="submission" date="2012-12" db="EMBL/GenBank/DDBJ databases">
        <authorList>
            <person name="Hellsten U."/>
            <person name="Grimwood J."/>
            <person name="Chapman J.A."/>
            <person name="Shapiro H."/>
            <person name="Aerts A."/>
            <person name="Otillar R.P."/>
            <person name="Terry A.Y."/>
            <person name="Boore J.L."/>
            <person name="Simakov O."/>
            <person name="Marletaz F."/>
            <person name="Cho S.-J."/>
            <person name="Edsinger-Gonzales E."/>
            <person name="Havlak P."/>
            <person name="Kuo D.-H."/>
            <person name="Larsson T."/>
            <person name="Lv J."/>
            <person name="Arendt D."/>
            <person name="Savage R."/>
            <person name="Osoegawa K."/>
            <person name="de Jong P."/>
            <person name="Lindberg D.R."/>
            <person name="Seaver E.C."/>
            <person name="Weisblat D.A."/>
            <person name="Putnam N.H."/>
            <person name="Grigoriev I.V."/>
            <person name="Rokhsar D.S."/>
        </authorList>
    </citation>
    <scope>NUCLEOTIDE SEQUENCE</scope>
    <source>
        <strain evidence="20">I ESC-2004</strain>
    </source>
</reference>
<dbReference type="GO" id="GO:0005925">
    <property type="term" value="C:focal adhesion"/>
    <property type="evidence" value="ECO:0007669"/>
    <property type="project" value="TreeGrafter"/>
</dbReference>
<protein>
    <recommendedName>
        <fullName evidence="14">Integrin beta</fullName>
    </recommendedName>
</protein>
<dbReference type="Pfam" id="PF00362">
    <property type="entry name" value="Integrin_beta"/>
    <property type="match status" value="1"/>
</dbReference>
<dbReference type="EnsemblMetazoa" id="CapteT93285">
    <property type="protein sequence ID" value="CapteP93285"/>
    <property type="gene ID" value="CapteG93285"/>
</dbReference>
<dbReference type="Pfam" id="PF23105">
    <property type="entry name" value="EGF_integrin"/>
    <property type="match status" value="2"/>
</dbReference>
<dbReference type="PROSITE" id="PS00243">
    <property type="entry name" value="I_EGF_1"/>
    <property type="match status" value="2"/>
</dbReference>
<dbReference type="InterPro" id="IPR036349">
    <property type="entry name" value="Integrin_bsu_tail_dom_sf"/>
</dbReference>
<dbReference type="FunFam" id="3.40.50.410:FF:000002">
    <property type="entry name" value="Integrin beta"/>
    <property type="match status" value="1"/>
</dbReference>
<dbReference type="InterPro" id="IPR012896">
    <property type="entry name" value="Integrin_bsu_tail"/>
</dbReference>
<feature type="domain" description="Integrin beta subunit cytoplasmic" evidence="17">
    <location>
        <begin position="652"/>
        <end position="697"/>
    </location>
</feature>
<dbReference type="InterPro" id="IPR057243">
    <property type="entry name" value="Integrin_I-EGF_CS"/>
</dbReference>
<dbReference type="Gene3D" id="2.10.25.10">
    <property type="entry name" value="Laminin"/>
    <property type="match status" value="4"/>
</dbReference>
<accession>X2BBX2</accession>
<keyword evidence="11 15" id="KW-0472">Membrane</keyword>
<evidence type="ECO:0000256" key="12">
    <source>
        <dbReference type="ARBA" id="ARBA00023157"/>
    </source>
</evidence>
<dbReference type="OrthoDB" id="410592at2759"/>
<evidence type="ECO:0000256" key="11">
    <source>
        <dbReference type="ARBA" id="ARBA00023136"/>
    </source>
</evidence>
<dbReference type="Pfam" id="PF08725">
    <property type="entry name" value="Integrin_b_cyt"/>
    <property type="match status" value="1"/>
</dbReference>
<keyword evidence="9 15" id="KW-1133">Transmembrane helix</keyword>
<dbReference type="InterPro" id="IPR002369">
    <property type="entry name" value="Integrin_bsu_VWA"/>
</dbReference>
<dbReference type="GO" id="GO:0005178">
    <property type="term" value="F:integrin binding"/>
    <property type="evidence" value="ECO:0007669"/>
    <property type="project" value="TreeGrafter"/>
</dbReference>
<proteinExistence type="inferred from homology"/>
<feature type="domain" description="Integrin beta subunit VWA" evidence="16">
    <location>
        <begin position="2"/>
        <end position="368"/>
    </location>
</feature>
<dbReference type="PANTHER" id="PTHR10082:SF60">
    <property type="entry name" value="INTEGRIN BETA-PS"/>
    <property type="match status" value="1"/>
</dbReference>
<dbReference type="Proteomes" id="UP000014760">
    <property type="component" value="Unassembled WGS sequence"/>
</dbReference>
<evidence type="ECO:0000313" key="20">
    <source>
        <dbReference type="Proteomes" id="UP000014760"/>
    </source>
</evidence>
<dbReference type="GO" id="GO:0016477">
    <property type="term" value="P:cell migration"/>
    <property type="evidence" value="ECO:0007669"/>
    <property type="project" value="TreeGrafter"/>
</dbReference>
<evidence type="ECO:0000256" key="13">
    <source>
        <dbReference type="ARBA" id="ARBA00023180"/>
    </source>
</evidence>
<evidence type="ECO:0000313" key="19">
    <source>
        <dbReference type="EnsemblMetazoa" id="CapteP93285"/>
    </source>
</evidence>
<evidence type="ECO:0000259" key="17">
    <source>
        <dbReference type="SMART" id="SM01241"/>
    </source>
</evidence>
<reference evidence="19" key="3">
    <citation type="submission" date="2015-06" db="UniProtKB">
        <authorList>
            <consortium name="EnsemblMetazoa"/>
        </authorList>
    </citation>
    <scope>IDENTIFICATION</scope>
</reference>
<keyword evidence="7" id="KW-0677">Repeat</keyword>
<evidence type="ECO:0000256" key="7">
    <source>
        <dbReference type="ARBA" id="ARBA00022737"/>
    </source>
</evidence>
<evidence type="ECO:0000256" key="1">
    <source>
        <dbReference type="ARBA" id="ARBA00004251"/>
    </source>
</evidence>
<keyword evidence="10 14" id="KW-0401">Integrin</keyword>
<comment type="subcellular location">
    <subcellularLocation>
        <location evidence="1 14">Cell membrane</location>
        <topology evidence="1 14">Single-pass type I membrane protein</topology>
    </subcellularLocation>
</comment>
<keyword evidence="4" id="KW-0245">EGF-like domain</keyword>
<sequence length="697" mass="77587">MAFHNAEAEEEAIQLSPQKVSIKLRPNDPFTFPVQFRQAKNYPVDLYFVMDLSKSMQDDKQEISLLGDLLAGEMGKLTNNFKLGFGSFVDKETYPFIGIDGMWMRHLCKGEVCEPPYEFRNNLPLTKDTHLFKKRVNETNISVNMDKPEGGLDAIMQAVVCDQEIGWRNSSRKVLLFTTDDSFHHAGDGRLGGIVTPNDGLCHLDAEGRYNESLNQDYPSIGHLASVIASKKVNVIFAVIEKFVPLYSSLSSMIEGSMVGELANDSSNVVDLVRDNYNKISGTVELKADENDDVFVGFKAQCEEWVNGEFGPGTKCGNIGIGQNVTFEVTIEVMSCPTNPSERKRSFFIYPVGLNEKLLVEVETTCECECEKPGVGVRRMTAKCNGTGTFECGACSCTSGTFGKNCECSASEMDHDHFSVSCKRSNTSKVVCEGRGQCYCGHCECFPLTPDDPSRKYDGRFCECNNYACDFFEEELCGGPSRGTCKCGKCECRPGLTGPACDCATDQEACRAKENGLLCNGKGECVCGACVCDQNDHYRGPTCEDCPICPGKCDEFRACVQCTAFESGEITKENCDANCTYVEIVDQIEGWRLCTFRDVDDCDFYFTYSYLLDGVFVQRTKECPPPVKLLAIVFGTIAGTILIGLTLLFLWKFCVTFIDKKEFEKFEKEQKKIQWEMDENPLYQEASATFSNPTYIN</sequence>
<keyword evidence="5 14" id="KW-0812">Transmembrane</keyword>
<dbReference type="OMA" id="SGNQNCT"/>
<evidence type="ECO:0000256" key="2">
    <source>
        <dbReference type="ARBA" id="ARBA00007449"/>
    </source>
</evidence>
<dbReference type="GO" id="GO:0033627">
    <property type="term" value="P:cell adhesion mediated by integrin"/>
    <property type="evidence" value="ECO:0007669"/>
    <property type="project" value="TreeGrafter"/>
</dbReference>
<organism evidence="19 20">
    <name type="scientific">Capitella teleta</name>
    <name type="common">Polychaete worm</name>
    <dbReference type="NCBI Taxonomy" id="283909"/>
    <lineage>
        <taxon>Eukaryota</taxon>
        <taxon>Metazoa</taxon>
        <taxon>Spiralia</taxon>
        <taxon>Lophotrochozoa</taxon>
        <taxon>Annelida</taxon>
        <taxon>Polychaeta</taxon>
        <taxon>Sedentaria</taxon>
        <taxon>Scolecida</taxon>
        <taxon>Capitellidae</taxon>
        <taxon>Capitella</taxon>
    </lineage>
</organism>
<evidence type="ECO:0000256" key="8">
    <source>
        <dbReference type="ARBA" id="ARBA00022889"/>
    </source>
</evidence>
<dbReference type="SMART" id="SM01241">
    <property type="entry name" value="Integrin_b_cyt"/>
    <property type="match status" value="1"/>
</dbReference>
<dbReference type="SMART" id="SM00187">
    <property type="entry name" value="INB"/>
    <property type="match status" value="1"/>
</dbReference>
<evidence type="ECO:0000259" key="16">
    <source>
        <dbReference type="SMART" id="SM00187"/>
    </source>
</evidence>
<dbReference type="Gene3D" id="2.60.40.1510">
    <property type="entry name" value="ntegrin, alpha v. Chain A, domain 3"/>
    <property type="match status" value="1"/>
</dbReference>
<dbReference type="GO" id="GO:0009986">
    <property type="term" value="C:cell surface"/>
    <property type="evidence" value="ECO:0007669"/>
    <property type="project" value="TreeGrafter"/>
</dbReference>
<evidence type="ECO:0000259" key="18">
    <source>
        <dbReference type="SMART" id="SM01242"/>
    </source>
</evidence>
<evidence type="ECO:0000256" key="15">
    <source>
        <dbReference type="SAM" id="Phobius"/>
    </source>
</evidence>
<dbReference type="GO" id="GO:0008305">
    <property type="term" value="C:integrin complex"/>
    <property type="evidence" value="ECO:0007669"/>
    <property type="project" value="TreeGrafter"/>
</dbReference>
<keyword evidence="20" id="KW-1185">Reference proteome</keyword>
<feature type="domain" description="Integrin beta subunit tail" evidence="18">
    <location>
        <begin position="553"/>
        <end position="628"/>
    </location>
</feature>
<reference evidence="20" key="2">
    <citation type="journal article" date="2013" name="Nature">
        <title>Insights into bilaterian evolution from three spiralian genomes.</title>
        <authorList>
            <person name="Simakov O."/>
            <person name="Marletaz F."/>
            <person name="Cho S.J."/>
            <person name="Edsinger-Gonzales E."/>
            <person name="Havlak P."/>
            <person name="Hellsten U."/>
            <person name="Kuo D.H."/>
            <person name="Larsson T."/>
            <person name="Lv J."/>
            <person name="Arendt D."/>
            <person name="Savage R."/>
            <person name="Osoegawa K."/>
            <person name="de Jong P."/>
            <person name="Grimwood J."/>
            <person name="Chapman J.A."/>
            <person name="Shapiro H."/>
            <person name="Aerts A."/>
            <person name="Otillar R.P."/>
            <person name="Terry A.Y."/>
            <person name="Boore J.L."/>
            <person name="Grigoriev I.V."/>
            <person name="Lindberg D.R."/>
            <person name="Seaver E.C."/>
            <person name="Weisblat D.A."/>
            <person name="Putnam N.H."/>
            <person name="Rokhsar D.S."/>
        </authorList>
    </citation>
    <scope>NUCLEOTIDE SEQUENCE</scope>
    <source>
        <strain evidence="20">I ESC-2004</strain>
    </source>
</reference>
<dbReference type="FunFam" id="2.10.25.10:FF:000036">
    <property type="entry name" value="Integrin beta"/>
    <property type="match status" value="1"/>
</dbReference>
<keyword evidence="3" id="KW-1003">Cell membrane</keyword>
<dbReference type="GO" id="GO:0007229">
    <property type="term" value="P:integrin-mediated signaling pathway"/>
    <property type="evidence" value="ECO:0007669"/>
    <property type="project" value="UniProtKB-KW"/>
</dbReference>
<dbReference type="InterPro" id="IPR032695">
    <property type="entry name" value="Integrin_dom_sf"/>
</dbReference>
<dbReference type="SMART" id="SM01242">
    <property type="entry name" value="Integrin_B_tail"/>
    <property type="match status" value="1"/>
</dbReference>